<dbReference type="AlphaFoldDB" id="A0A7V5LJC0"/>
<evidence type="ECO:0008006" key="3">
    <source>
        <dbReference type="Google" id="ProtNLM"/>
    </source>
</evidence>
<sequence length="297" mass="34524">MIKFDLHFTNKLFFILLVLIGWLPAGDLPWYYFVRTSGHPLNAQNIDAIIADAQQTHLFGIEVDNDITGRYDSFLHPENKLQVLRELVQKVHAIGNYAFVYIAGLECITPQADQRQHTFFKDHPDWLQRDINGRPAIFNSKDAFWIHEGDEDVWISPFAQPWRKLYMERVRQIAATGIDGIYVDIPYWMTHFEGWENTWASFDDFTVQAFKQATGLDARSDFKLGDFSDAHFRQWVDFRLQAIRDFMAGIDYNVKKVNPNCLTIAEIYPGIDFEAVRLGADVSMLYEVVDVITHEYS</sequence>
<keyword evidence="1" id="KW-1133">Transmembrane helix</keyword>
<dbReference type="EMBL" id="DRTD01000552">
    <property type="protein sequence ID" value="HHE55602.1"/>
    <property type="molecule type" value="Genomic_DNA"/>
</dbReference>
<accession>A0A7V5LJC0</accession>
<feature type="non-terminal residue" evidence="2">
    <location>
        <position position="297"/>
    </location>
</feature>
<comment type="caution">
    <text evidence="2">The sequence shown here is derived from an EMBL/GenBank/DDBJ whole genome shotgun (WGS) entry which is preliminary data.</text>
</comment>
<protein>
    <recommendedName>
        <fullName evidence="3">Glycosyl hydrolase-like 10 domain-containing protein</fullName>
    </recommendedName>
</protein>
<feature type="transmembrane region" description="Helical" evidence="1">
    <location>
        <begin position="12"/>
        <end position="33"/>
    </location>
</feature>
<name>A0A7V5LJC0_CALAY</name>
<evidence type="ECO:0000256" key="1">
    <source>
        <dbReference type="SAM" id="Phobius"/>
    </source>
</evidence>
<evidence type="ECO:0000313" key="2">
    <source>
        <dbReference type="EMBL" id="HHE55602.1"/>
    </source>
</evidence>
<dbReference type="Proteomes" id="UP000886111">
    <property type="component" value="Unassembled WGS sequence"/>
</dbReference>
<gene>
    <name evidence="2" type="ORF">ENL21_07455</name>
</gene>
<proteinExistence type="predicted"/>
<keyword evidence="1" id="KW-0472">Membrane</keyword>
<keyword evidence="1" id="KW-0812">Transmembrane</keyword>
<dbReference type="Gene3D" id="3.20.20.80">
    <property type="entry name" value="Glycosidases"/>
    <property type="match status" value="1"/>
</dbReference>
<organism evidence="2">
    <name type="scientific">Caldithrix abyssi</name>
    <dbReference type="NCBI Taxonomy" id="187145"/>
    <lineage>
        <taxon>Bacteria</taxon>
        <taxon>Pseudomonadati</taxon>
        <taxon>Calditrichota</taxon>
        <taxon>Calditrichia</taxon>
        <taxon>Calditrichales</taxon>
        <taxon>Calditrichaceae</taxon>
        <taxon>Caldithrix</taxon>
    </lineage>
</organism>
<reference evidence="2" key="1">
    <citation type="journal article" date="2020" name="mSystems">
        <title>Genome- and Community-Level Interaction Insights into Carbon Utilization and Element Cycling Functions of Hydrothermarchaeota in Hydrothermal Sediment.</title>
        <authorList>
            <person name="Zhou Z."/>
            <person name="Liu Y."/>
            <person name="Xu W."/>
            <person name="Pan J."/>
            <person name="Luo Z.H."/>
            <person name="Li M."/>
        </authorList>
    </citation>
    <scope>NUCLEOTIDE SEQUENCE [LARGE SCALE GENOMIC DNA]</scope>
    <source>
        <strain evidence="2">HyVt-76</strain>
    </source>
</reference>
<dbReference type="SUPFAM" id="SSF51445">
    <property type="entry name" value="(Trans)glycosidases"/>
    <property type="match status" value="1"/>
</dbReference>
<dbReference type="InterPro" id="IPR017853">
    <property type="entry name" value="GH"/>
</dbReference>